<reference evidence="3" key="1">
    <citation type="submission" date="2022-07" db="EMBL/GenBank/DDBJ databases">
        <title>Fungi with potential for degradation of polypropylene.</title>
        <authorList>
            <person name="Gostincar C."/>
        </authorList>
    </citation>
    <scope>NUCLEOTIDE SEQUENCE</scope>
    <source>
        <strain evidence="3">EXF-13287</strain>
    </source>
</reference>
<organism evidence="3 4">
    <name type="scientific">Coniochaeta hoffmannii</name>
    <dbReference type="NCBI Taxonomy" id="91930"/>
    <lineage>
        <taxon>Eukaryota</taxon>
        <taxon>Fungi</taxon>
        <taxon>Dikarya</taxon>
        <taxon>Ascomycota</taxon>
        <taxon>Pezizomycotina</taxon>
        <taxon>Sordariomycetes</taxon>
        <taxon>Sordariomycetidae</taxon>
        <taxon>Coniochaetales</taxon>
        <taxon>Coniochaetaceae</taxon>
        <taxon>Coniochaeta</taxon>
    </lineage>
</organism>
<dbReference type="Pfam" id="PF10395">
    <property type="entry name" value="Utp8_b_propeller"/>
    <property type="match status" value="1"/>
</dbReference>
<feature type="compositionally biased region" description="Polar residues" evidence="1">
    <location>
        <begin position="863"/>
        <end position="874"/>
    </location>
</feature>
<accession>A0AA38R0B0</accession>
<feature type="domain" description="Utp8 beta-propeller" evidence="2">
    <location>
        <begin position="46"/>
        <end position="376"/>
    </location>
</feature>
<sequence>MASNFHIQKPYVLATLPTPLQRPETPGKCSVGVVFGQRPGPKKRTRRSELAIGIDGDAVNLYDVPASRLITSYPIPPQYFFTCPPCSVRWKANNDEVVRYTYASTQESQTSKRRVTLFKDVVEKAGVTTSTSNFVALRLDNPIAYLTTTPISPPASSSESAAAVADKPGFNLLVVASDGTVVCLDRETLAEKWRASPSAYAGTANGVSIVQSAQTVPATEVIEGFFQGKADLLAGLFNQKLAKENFDPDVLVLITSSQGQRALTVLAIHDSSVPQSLSSSQGRIFQVSTANLPSPSEAVEASISYQLHVGSGSIQELRGDNIYTYRVEDGAPRLSYTLPVPDASSFLRLSDTSVLTATASSLSIYNPGYRSVQASTPLEFSSDASAAAKTDDSSAAYQLITYFPRLEVALGIRGSSLFAAQLEAPKTRKRKRRAEGLLIDSIGRGLSHATDDHKWALPEQTPDIFASYVPGSLSEAYWKNWAEDTAKADELLRNKQLPEFEELLATKLGALPSTKTLNGIASEAEADADAMEVDAAPAEEKPQVDRRWVLFAITRVFALTSNRADGLAKPQLSCQLPGSLMADYLISAGYMSVSNVKSAFSSEAREIHEVDAVLAEQIPELIASLDPTLELLVEYLTTTKPAAVELVASIRLIMRSLDLVQDPRKLAQKLITFGETEPAGGDADEEEALGKKLEKLEEDLEVTEYHLLDDSSTRARGLTVAFDLLGGCSPVSTVQAIRRLLRPEETLSLIHILRVELVKGGWTARYLDTSVPEGEDEQEPPPDGSIRLIADLLCRCIDSVGSGGWMVNDALLARAGDHADSAEFLTGLKLEVSAALEGIQEAVYLRGLLTETVKYGNNLRQSLAEQSHQSSSHNRAAGGGGGGHKGTPHKGTTPYKGGGGGGGGGGGNNTPGGTLLRRHKPQTFSADPAEMRMLPLGLGSKQRVSATKVVSGGEIASRSKREIGHLVSQRVGAYSLERIVV</sequence>
<evidence type="ECO:0000259" key="2">
    <source>
        <dbReference type="Pfam" id="PF10395"/>
    </source>
</evidence>
<feature type="region of interest" description="Disordered" evidence="1">
    <location>
        <begin position="863"/>
        <end position="919"/>
    </location>
</feature>
<dbReference type="AlphaFoldDB" id="A0AA38R0B0"/>
<evidence type="ECO:0000313" key="3">
    <source>
        <dbReference type="EMBL" id="KAJ9129993.1"/>
    </source>
</evidence>
<dbReference type="Proteomes" id="UP001174691">
    <property type="component" value="Unassembled WGS sequence"/>
</dbReference>
<dbReference type="InterPro" id="IPR011047">
    <property type="entry name" value="Quinoprotein_ADH-like_sf"/>
</dbReference>
<name>A0AA38R0B0_9PEZI</name>
<dbReference type="InterPro" id="IPR018843">
    <property type="entry name" value="Utp8_b-prop"/>
</dbReference>
<feature type="compositionally biased region" description="Gly residues" evidence="1">
    <location>
        <begin position="896"/>
        <end position="910"/>
    </location>
</feature>
<evidence type="ECO:0000256" key="1">
    <source>
        <dbReference type="SAM" id="MobiDB-lite"/>
    </source>
</evidence>
<proteinExistence type="predicted"/>
<dbReference type="SUPFAM" id="SSF50998">
    <property type="entry name" value="Quinoprotein alcohol dehydrogenase-like"/>
    <property type="match status" value="1"/>
</dbReference>
<protein>
    <recommendedName>
        <fullName evidence="2">Utp8 beta-propeller domain-containing protein</fullName>
    </recommendedName>
</protein>
<comment type="caution">
    <text evidence="3">The sequence shown here is derived from an EMBL/GenBank/DDBJ whole genome shotgun (WGS) entry which is preliminary data.</text>
</comment>
<gene>
    <name evidence="3" type="ORF">NKR19_g10089</name>
</gene>
<keyword evidence="4" id="KW-1185">Reference proteome</keyword>
<dbReference type="EMBL" id="JANBVN010000291">
    <property type="protein sequence ID" value="KAJ9129993.1"/>
    <property type="molecule type" value="Genomic_DNA"/>
</dbReference>
<evidence type="ECO:0000313" key="4">
    <source>
        <dbReference type="Proteomes" id="UP001174691"/>
    </source>
</evidence>